<evidence type="ECO:0000313" key="2">
    <source>
        <dbReference type="WBParaSite" id="BXY_1688700.1"/>
    </source>
</evidence>
<name>A0A1I7SV13_BURXY</name>
<accession>A0A1I7SV13</accession>
<dbReference type="Proteomes" id="UP000095284">
    <property type="component" value="Unplaced"/>
</dbReference>
<proteinExistence type="predicted"/>
<reference evidence="2" key="1">
    <citation type="submission" date="2016-11" db="UniProtKB">
        <authorList>
            <consortium name="WormBaseParasite"/>
        </authorList>
    </citation>
    <scope>IDENTIFICATION</scope>
</reference>
<dbReference type="AlphaFoldDB" id="A0A1I7SV13"/>
<dbReference type="WBParaSite" id="BXY_1688700.1">
    <property type="protein sequence ID" value="BXY_1688700.1"/>
    <property type="gene ID" value="BXY_1688700"/>
</dbReference>
<organism evidence="1 2">
    <name type="scientific">Bursaphelenchus xylophilus</name>
    <name type="common">Pinewood nematode worm</name>
    <name type="synonym">Aphelenchoides xylophilus</name>
    <dbReference type="NCBI Taxonomy" id="6326"/>
    <lineage>
        <taxon>Eukaryota</taxon>
        <taxon>Metazoa</taxon>
        <taxon>Ecdysozoa</taxon>
        <taxon>Nematoda</taxon>
        <taxon>Chromadorea</taxon>
        <taxon>Rhabditida</taxon>
        <taxon>Tylenchina</taxon>
        <taxon>Tylenchomorpha</taxon>
        <taxon>Aphelenchoidea</taxon>
        <taxon>Aphelenchoididae</taxon>
        <taxon>Bursaphelenchus</taxon>
    </lineage>
</organism>
<evidence type="ECO:0000313" key="1">
    <source>
        <dbReference type="Proteomes" id="UP000095284"/>
    </source>
</evidence>
<sequence length="584" mass="66694">MAAKSVDTPAHKLAFVAIAYGYYDEQDPITTNFIRSRFKDEETHGSEDIFEGLEVFRQALIEEPHEELYVEIDLSANLDLTQQETQEIGRVLKGPRCFIMPILEELIPVVPVTKELNCSFKHLTYFEGCCVNIVTLKKDFKSSYAAPLFQVLADELFLRQTQLHDLCIRLYPTKCAAKRLRCLVDLSREPVAGYYHGILEQLSVMMPHLEELTLSSLSVYATTSEQLEALLEKMLFNADQIAQHSALVINLSMRLFADNPLKSTTIEKIKSRLSRLNVEIQEEEGFSEDSIDVVLNNEEPRSFLDIPEGLEYLGETLLKDKYNELKICVSFFSRNRWTRISARDLGKAMKELATHVKTVSLDIRSVHCSYSSASFLEEFASSVTHLKCNYQSLKSFVGCHLNTVEIKSEFGLSGYTAPLFRLDVSTIVLGRYMKLEEFCRASLPNQSTVKHLSCSMNLETNVAKEYYEEIFRYLPVLMPDLEEPMDTWLCGILSRAKQIDQLAYIPTNVFVIVKTIPLMKGYVLFACKRAMAQWDLKLTKLPDQETKSTFTCSLDKTKLELQFQWAADEPTSSQSLDLVIFEDL</sequence>
<protein>
    <submittedName>
        <fullName evidence="2">Protein SZT2</fullName>
    </submittedName>
</protein>